<feature type="transmembrane region" description="Helical" evidence="5">
    <location>
        <begin position="363"/>
        <end position="379"/>
    </location>
</feature>
<keyword evidence="2 5" id="KW-0812">Transmembrane</keyword>
<evidence type="ECO:0000256" key="4">
    <source>
        <dbReference type="ARBA" id="ARBA00023136"/>
    </source>
</evidence>
<protein>
    <recommendedName>
        <fullName evidence="6">O-antigen ligase-related domain-containing protein</fullName>
    </recommendedName>
</protein>
<dbReference type="PANTHER" id="PTHR37422">
    <property type="entry name" value="TEICHURONIC ACID BIOSYNTHESIS PROTEIN TUAE"/>
    <property type="match status" value="1"/>
</dbReference>
<keyword evidence="4 5" id="KW-0472">Membrane</keyword>
<feature type="transmembrane region" description="Helical" evidence="5">
    <location>
        <begin position="253"/>
        <end position="269"/>
    </location>
</feature>
<evidence type="ECO:0000313" key="8">
    <source>
        <dbReference type="Proteomes" id="UP000325576"/>
    </source>
</evidence>
<dbReference type="PANTHER" id="PTHR37422:SF13">
    <property type="entry name" value="LIPOPOLYSACCHARIDE BIOSYNTHESIS PROTEIN PA4999-RELATED"/>
    <property type="match status" value="1"/>
</dbReference>
<feature type="transmembrane region" description="Helical" evidence="5">
    <location>
        <begin position="329"/>
        <end position="351"/>
    </location>
</feature>
<evidence type="ECO:0000256" key="2">
    <source>
        <dbReference type="ARBA" id="ARBA00022692"/>
    </source>
</evidence>
<evidence type="ECO:0000256" key="5">
    <source>
        <dbReference type="SAM" id="Phobius"/>
    </source>
</evidence>
<comment type="subcellular location">
    <subcellularLocation>
        <location evidence="1">Membrane</location>
        <topology evidence="1">Multi-pass membrane protein</topology>
    </subcellularLocation>
</comment>
<feature type="transmembrane region" description="Helical" evidence="5">
    <location>
        <begin position="228"/>
        <end position="248"/>
    </location>
</feature>
<dbReference type="Pfam" id="PF04932">
    <property type="entry name" value="Wzy_C"/>
    <property type="match status" value="1"/>
</dbReference>
<name>A0A5N5E286_RHOER</name>
<feature type="transmembrane region" description="Helical" evidence="5">
    <location>
        <begin position="131"/>
        <end position="152"/>
    </location>
</feature>
<reference evidence="7 8" key="1">
    <citation type="journal article" date="2017" name="Poromechanics V (2013)">
        <title>Genomic Characterization of the Arsenic-Tolerant Actinobacterium, &lt;i&gt;Rhodococcus erythropolis&lt;/i&gt; S43.</title>
        <authorList>
            <person name="Retamal-Morales G."/>
            <person name="Mehnert M."/>
            <person name="Schwabe R."/>
            <person name="Tischler D."/>
            <person name="Schloemann M."/>
            <person name="Levican G.J."/>
        </authorList>
    </citation>
    <scope>NUCLEOTIDE SEQUENCE [LARGE SCALE GENOMIC DNA]</scope>
    <source>
        <strain evidence="7 8">S43</strain>
    </source>
</reference>
<dbReference type="GO" id="GO:0016020">
    <property type="term" value="C:membrane"/>
    <property type="evidence" value="ECO:0007669"/>
    <property type="project" value="UniProtKB-SubCell"/>
</dbReference>
<dbReference type="AlphaFoldDB" id="A0A5N5E286"/>
<feature type="transmembrane region" description="Helical" evidence="5">
    <location>
        <begin position="172"/>
        <end position="194"/>
    </location>
</feature>
<feature type="transmembrane region" description="Helical" evidence="5">
    <location>
        <begin position="84"/>
        <end position="102"/>
    </location>
</feature>
<dbReference type="Proteomes" id="UP000325576">
    <property type="component" value="Unassembled WGS sequence"/>
</dbReference>
<feature type="transmembrane region" description="Helical" evidence="5">
    <location>
        <begin position="12"/>
        <end position="31"/>
    </location>
</feature>
<accession>A0A5N5E286</accession>
<dbReference type="InterPro" id="IPR007016">
    <property type="entry name" value="O-antigen_ligase-rel_domated"/>
</dbReference>
<dbReference type="EMBL" id="MRBO01000433">
    <property type="protein sequence ID" value="KAB2584495.1"/>
    <property type="molecule type" value="Genomic_DNA"/>
</dbReference>
<evidence type="ECO:0000256" key="1">
    <source>
        <dbReference type="ARBA" id="ARBA00004141"/>
    </source>
</evidence>
<feature type="transmembrane region" description="Helical" evidence="5">
    <location>
        <begin position="51"/>
        <end position="72"/>
    </location>
</feature>
<evidence type="ECO:0000313" key="7">
    <source>
        <dbReference type="EMBL" id="KAB2584495.1"/>
    </source>
</evidence>
<feature type="transmembrane region" description="Helical" evidence="5">
    <location>
        <begin position="108"/>
        <end position="124"/>
    </location>
</feature>
<comment type="caution">
    <text evidence="7">The sequence shown here is derived from an EMBL/GenBank/DDBJ whole genome shotgun (WGS) entry which is preliminary data.</text>
</comment>
<keyword evidence="3 5" id="KW-1133">Transmembrane helix</keyword>
<gene>
    <name evidence="7" type="ORF">BS297_15250</name>
</gene>
<feature type="domain" description="O-antigen ligase-related" evidence="6">
    <location>
        <begin position="212"/>
        <end position="340"/>
    </location>
</feature>
<proteinExistence type="predicted"/>
<evidence type="ECO:0000256" key="3">
    <source>
        <dbReference type="ARBA" id="ARBA00022989"/>
    </source>
</evidence>
<feature type="transmembrane region" description="Helical" evidence="5">
    <location>
        <begin position="385"/>
        <end position="403"/>
    </location>
</feature>
<feature type="transmembrane region" description="Helical" evidence="5">
    <location>
        <begin position="206"/>
        <end position="222"/>
    </location>
</feature>
<organism evidence="7 8">
    <name type="scientific">Rhodococcus erythropolis</name>
    <name type="common">Arthrobacter picolinophilus</name>
    <dbReference type="NCBI Taxonomy" id="1833"/>
    <lineage>
        <taxon>Bacteria</taxon>
        <taxon>Bacillati</taxon>
        <taxon>Actinomycetota</taxon>
        <taxon>Actinomycetes</taxon>
        <taxon>Mycobacteriales</taxon>
        <taxon>Nocardiaceae</taxon>
        <taxon>Rhodococcus</taxon>
        <taxon>Rhodococcus erythropolis group</taxon>
    </lineage>
</organism>
<sequence length="421" mass="45597">MLVTSRHFRPDVTVTLIVLVWAMYTTPRLVQSLTGVKRRATVGDALPMNPLAVKLEVLLLLLVFALCAFVILRGTAALPTDRRMPLVLMLAPWVYVVVRDLYIDHVPTRGGMLYPVLVVAIWILRPQLRKLAVLGYLVVLTAVMCIALGVFLPESGIFISSAGTAVAPTKEILPLGILIGIFTDGNNLGQYLVLGLPSVMLIPRRVVRAAGIAVVLFAIVWTSSRSSLAAAALACGMWVLMTVTPSVLRRPMSWGLVGATGAVMIWWPLSTPADDALTNRGAIWRHSLDAWGNTPWFGSGSNWYSVLPQHVGSLGGFAFHGHNQFVHTLATGGLIFLFLVAAMFVTIAWAASQWSARGIFQPATLLVALFASSTLEVSFGFVDRAFLLAVTVLPLMFAVFAPLPEHGSRRGHTKPRVESTA</sequence>
<dbReference type="InterPro" id="IPR051533">
    <property type="entry name" value="WaaL-like"/>
</dbReference>
<evidence type="ECO:0000259" key="6">
    <source>
        <dbReference type="Pfam" id="PF04932"/>
    </source>
</evidence>